<keyword evidence="9" id="KW-1185">Reference proteome</keyword>
<evidence type="ECO:0000256" key="3">
    <source>
        <dbReference type="ARBA" id="ARBA00022840"/>
    </source>
</evidence>
<dbReference type="InterPro" id="IPR004365">
    <property type="entry name" value="NA-bd_OB_tRNA"/>
</dbReference>
<accession>A0ABR0KA48</accession>
<evidence type="ECO:0000259" key="7">
    <source>
        <dbReference type="PROSITE" id="PS50862"/>
    </source>
</evidence>
<evidence type="ECO:0000256" key="1">
    <source>
        <dbReference type="ARBA" id="ARBA00022598"/>
    </source>
</evidence>
<dbReference type="Gene3D" id="2.40.50.140">
    <property type="entry name" value="Nucleic acid-binding proteins"/>
    <property type="match status" value="1"/>
</dbReference>
<dbReference type="PROSITE" id="PS50862">
    <property type="entry name" value="AA_TRNA_LIGASE_II"/>
    <property type="match status" value="1"/>
</dbReference>
<dbReference type="InterPro" id="IPR002312">
    <property type="entry name" value="Asp/Asn-tRNA-synth_IIb"/>
</dbReference>
<keyword evidence="4" id="KW-0648">Protein biosynthesis</keyword>
<dbReference type="SUPFAM" id="SSF50249">
    <property type="entry name" value="Nucleic acid-binding proteins"/>
    <property type="match status" value="1"/>
</dbReference>
<comment type="caution">
    <text evidence="8">The sequence shown here is derived from an EMBL/GenBank/DDBJ whole genome shotgun (WGS) entry which is preliminary data.</text>
</comment>
<keyword evidence="5" id="KW-0030">Aminoacyl-tRNA synthetase</keyword>
<dbReference type="EMBL" id="JAVRRG010000056">
    <property type="protein sequence ID" value="KAK5092556.1"/>
    <property type="molecule type" value="Genomic_DNA"/>
</dbReference>
<dbReference type="SUPFAM" id="SSF55681">
    <property type="entry name" value="Class II aaRS and biotin synthetases"/>
    <property type="match status" value="1"/>
</dbReference>
<evidence type="ECO:0000256" key="2">
    <source>
        <dbReference type="ARBA" id="ARBA00022741"/>
    </source>
</evidence>
<evidence type="ECO:0000256" key="4">
    <source>
        <dbReference type="ARBA" id="ARBA00022917"/>
    </source>
</evidence>
<dbReference type="InterPro" id="IPR004364">
    <property type="entry name" value="Aa-tRNA-synt_II"/>
</dbReference>
<gene>
    <name evidence="8" type="primary">SLM5</name>
    <name evidence="8" type="ORF">LTR24_005135</name>
</gene>
<dbReference type="Pfam" id="PF00152">
    <property type="entry name" value="tRNA-synt_2"/>
    <property type="match status" value="1"/>
</dbReference>
<feature type="domain" description="Aminoacyl-transfer RNA synthetases class-II family profile" evidence="7">
    <location>
        <begin position="303"/>
        <end position="571"/>
    </location>
</feature>
<dbReference type="CDD" id="cd04318">
    <property type="entry name" value="EcAsnRS_like_N"/>
    <property type="match status" value="1"/>
</dbReference>
<organism evidence="8 9">
    <name type="scientific">Lithohypha guttulata</name>
    <dbReference type="NCBI Taxonomy" id="1690604"/>
    <lineage>
        <taxon>Eukaryota</taxon>
        <taxon>Fungi</taxon>
        <taxon>Dikarya</taxon>
        <taxon>Ascomycota</taxon>
        <taxon>Pezizomycotina</taxon>
        <taxon>Eurotiomycetes</taxon>
        <taxon>Chaetothyriomycetidae</taxon>
        <taxon>Chaetothyriales</taxon>
        <taxon>Trichomeriaceae</taxon>
        <taxon>Lithohypha</taxon>
    </lineage>
</organism>
<dbReference type="EC" id="6.1.1.22" evidence="8"/>
<feature type="region of interest" description="Disordered" evidence="6">
    <location>
        <begin position="41"/>
        <end position="70"/>
    </location>
</feature>
<dbReference type="InterPro" id="IPR045864">
    <property type="entry name" value="aa-tRNA-synth_II/BPL/LPL"/>
</dbReference>
<dbReference type="Proteomes" id="UP001345013">
    <property type="component" value="Unassembled WGS sequence"/>
</dbReference>
<dbReference type="InterPro" id="IPR012340">
    <property type="entry name" value="NA-bd_OB-fold"/>
</dbReference>
<evidence type="ECO:0000256" key="5">
    <source>
        <dbReference type="ARBA" id="ARBA00023146"/>
    </source>
</evidence>
<proteinExistence type="predicted"/>
<dbReference type="Pfam" id="PF01336">
    <property type="entry name" value="tRNA_anti-codon"/>
    <property type="match status" value="1"/>
</dbReference>
<dbReference type="Gene3D" id="3.30.930.10">
    <property type="entry name" value="Bira Bifunctional Protein, Domain 2"/>
    <property type="match status" value="1"/>
</dbReference>
<dbReference type="PRINTS" id="PR01042">
    <property type="entry name" value="TRNASYNTHASP"/>
</dbReference>
<protein>
    <submittedName>
        <fullName evidence="8">Asparaginyl-tRNA synthetase</fullName>
        <ecNumber evidence="8">6.1.1.22</ecNumber>
    </submittedName>
</protein>
<name>A0ABR0KA48_9EURO</name>
<dbReference type="GO" id="GO:0004816">
    <property type="term" value="F:asparagine-tRNA ligase activity"/>
    <property type="evidence" value="ECO:0007669"/>
    <property type="project" value="UniProtKB-EC"/>
</dbReference>
<keyword evidence="1 8" id="KW-0436">Ligase</keyword>
<evidence type="ECO:0000313" key="8">
    <source>
        <dbReference type="EMBL" id="KAK5092556.1"/>
    </source>
</evidence>
<dbReference type="InterPro" id="IPR006195">
    <property type="entry name" value="aa-tRNA-synth_II"/>
</dbReference>
<keyword evidence="2" id="KW-0547">Nucleotide-binding</keyword>
<evidence type="ECO:0000256" key="6">
    <source>
        <dbReference type="SAM" id="MobiDB-lite"/>
    </source>
</evidence>
<reference evidence="8 9" key="1">
    <citation type="submission" date="2023-08" db="EMBL/GenBank/DDBJ databases">
        <title>Black Yeasts Isolated from many extreme environments.</title>
        <authorList>
            <person name="Coleine C."/>
            <person name="Stajich J.E."/>
            <person name="Selbmann L."/>
        </authorList>
    </citation>
    <scope>NUCLEOTIDE SEQUENCE [LARGE SCALE GENOMIC DNA]</scope>
    <source>
        <strain evidence="8 9">CCFEE 5885</strain>
    </source>
</reference>
<evidence type="ECO:0000313" key="9">
    <source>
        <dbReference type="Proteomes" id="UP001345013"/>
    </source>
</evidence>
<dbReference type="PANTHER" id="PTHR22594">
    <property type="entry name" value="ASPARTYL/LYSYL-TRNA SYNTHETASE"/>
    <property type="match status" value="1"/>
</dbReference>
<sequence length="579" mass="65192">MSWRCIRQICPQRGPTALGLRHEQGAIRQILSQSRSPIAVRYSSTSPNTPPSLDSFVSGHADPLRSAETTRAPPVFSKFSRNVQLTEQPPPPGSKVKVAGLVRSIRKQKRVAFAHISDGSTFQPVQAILSPDNAKDLHNGAYVELAGIWKESPGAAQSHEVHVEEVLHVGESDVESLPIQKKSMTVDHLRIYPHLRLRLPLYSLLTRVRNQVISSVHAFYSGTSTHTEEAIYVQPPIITSSDCEGAGEVFTVSPKLHVTPHSEKEDEEQKHYFREQKYLTVSSQLHLEAFAAELGDAWTITSAFRAEESDTGRHLAELSLLEFEGRGITELEGLMDGVQRLIQHIVRRLLNHRTSEELVSYYESDKRHRPEDYTDPNLPARWKALSEPDWLHITYADAMEALEAAARQQPNEFKHAPAWDDGLSLEHERWIVQNLGRDRPVFVTHYPKQQKPFYMLSGPNSVGDNETSACFDLLLPYGICEVVGGSLREHRLENLIQNMREKGLLSNHTGLTEADADYPYLRDGESLGSMSWYADLRRYGSSPHGGWGLGLERLLMYLTGVTNVRDIVTFPRTYKNCIA</sequence>
<dbReference type="PANTHER" id="PTHR22594:SF34">
    <property type="entry name" value="ASPARAGINE--TRNA LIGASE, MITOCHONDRIAL-RELATED"/>
    <property type="match status" value="1"/>
</dbReference>
<keyword evidence="3" id="KW-0067">ATP-binding</keyword>